<accession>A0A1G1W3C7</accession>
<dbReference type="HAMAP" id="MF_01366">
    <property type="entry name" value="Ribosomal_uL13"/>
    <property type="match status" value="1"/>
</dbReference>
<dbReference type="EMBL" id="MHCN01000010">
    <property type="protein sequence ID" value="OGY21897.1"/>
    <property type="molecule type" value="Genomic_DNA"/>
</dbReference>
<dbReference type="PANTHER" id="PTHR11545:SF2">
    <property type="entry name" value="LARGE RIBOSOMAL SUBUNIT PROTEIN UL13M"/>
    <property type="match status" value="1"/>
</dbReference>
<comment type="similarity">
    <text evidence="1 4">Belongs to the universal ribosomal protein uL13 family.</text>
</comment>
<dbReference type="STRING" id="1802591.A2113_01055"/>
<protein>
    <recommendedName>
        <fullName evidence="4">Large ribosomal subunit protein uL13</fullName>
    </recommendedName>
</protein>
<dbReference type="GO" id="GO:0006412">
    <property type="term" value="P:translation"/>
    <property type="evidence" value="ECO:0007669"/>
    <property type="project" value="UniProtKB-UniRule"/>
</dbReference>
<evidence type="ECO:0000256" key="4">
    <source>
        <dbReference type="HAMAP-Rule" id="MF_01366"/>
    </source>
</evidence>
<dbReference type="Proteomes" id="UP000176299">
    <property type="component" value="Unassembled WGS sequence"/>
</dbReference>
<keyword evidence="3 4" id="KW-0687">Ribonucleoprotein</keyword>
<name>A0A1G1W3C7_9BACT</name>
<dbReference type="GO" id="GO:0003729">
    <property type="term" value="F:mRNA binding"/>
    <property type="evidence" value="ECO:0007669"/>
    <property type="project" value="TreeGrafter"/>
</dbReference>
<gene>
    <name evidence="4" type="primary">rplM</name>
    <name evidence="5" type="ORF">A2113_01055</name>
</gene>
<dbReference type="InterPro" id="IPR005822">
    <property type="entry name" value="Ribosomal_uL13"/>
</dbReference>
<dbReference type="InterPro" id="IPR005823">
    <property type="entry name" value="Ribosomal_uL13_bac-type"/>
</dbReference>
<dbReference type="NCBIfam" id="TIGR01066">
    <property type="entry name" value="rplM_bact"/>
    <property type="match status" value="1"/>
</dbReference>
<comment type="caution">
    <text evidence="5">The sequence shown here is derived from an EMBL/GenBank/DDBJ whole genome shotgun (WGS) entry which is preliminary data.</text>
</comment>
<proteinExistence type="inferred from homology"/>
<dbReference type="CDD" id="cd00392">
    <property type="entry name" value="Ribosomal_L13"/>
    <property type="match status" value="1"/>
</dbReference>
<dbReference type="InterPro" id="IPR036899">
    <property type="entry name" value="Ribosomal_uL13_sf"/>
</dbReference>
<dbReference type="Pfam" id="PF00572">
    <property type="entry name" value="Ribosomal_L13"/>
    <property type="match status" value="1"/>
</dbReference>
<dbReference type="SUPFAM" id="SSF52161">
    <property type="entry name" value="Ribosomal protein L13"/>
    <property type="match status" value="1"/>
</dbReference>
<evidence type="ECO:0000256" key="1">
    <source>
        <dbReference type="ARBA" id="ARBA00006227"/>
    </source>
</evidence>
<comment type="function">
    <text evidence="4">This protein is one of the early assembly proteins of the 50S ribosomal subunit, although it is not seen to bind rRNA by itself. It is important during the early stages of 50S assembly.</text>
</comment>
<keyword evidence="2 4" id="KW-0689">Ribosomal protein</keyword>
<dbReference type="AlphaFoldDB" id="A0A1G1W3C7"/>
<dbReference type="GO" id="GO:0022625">
    <property type="term" value="C:cytosolic large ribosomal subunit"/>
    <property type="evidence" value="ECO:0007669"/>
    <property type="project" value="TreeGrafter"/>
</dbReference>
<dbReference type="Gene3D" id="3.90.1180.10">
    <property type="entry name" value="Ribosomal protein L13"/>
    <property type="match status" value="1"/>
</dbReference>
<comment type="subunit">
    <text evidence="4">Part of the 50S ribosomal subunit.</text>
</comment>
<evidence type="ECO:0000313" key="6">
    <source>
        <dbReference type="Proteomes" id="UP000176299"/>
    </source>
</evidence>
<reference evidence="5 6" key="1">
    <citation type="journal article" date="2016" name="Nat. Commun.">
        <title>Thousands of microbial genomes shed light on interconnected biogeochemical processes in an aquifer system.</title>
        <authorList>
            <person name="Anantharaman K."/>
            <person name="Brown C.T."/>
            <person name="Hug L.A."/>
            <person name="Sharon I."/>
            <person name="Castelle C.J."/>
            <person name="Probst A.J."/>
            <person name="Thomas B.C."/>
            <person name="Singh A."/>
            <person name="Wilkins M.J."/>
            <person name="Karaoz U."/>
            <person name="Brodie E.L."/>
            <person name="Williams K.H."/>
            <person name="Hubbard S.S."/>
            <person name="Banfield J.F."/>
        </authorList>
    </citation>
    <scope>NUCLEOTIDE SEQUENCE [LARGE SCALE GENOMIC DNA]</scope>
</reference>
<evidence type="ECO:0000256" key="2">
    <source>
        <dbReference type="ARBA" id="ARBA00022980"/>
    </source>
</evidence>
<evidence type="ECO:0000313" key="5">
    <source>
        <dbReference type="EMBL" id="OGY21897.1"/>
    </source>
</evidence>
<evidence type="ECO:0000256" key="3">
    <source>
        <dbReference type="ARBA" id="ARBA00023274"/>
    </source>
</evidence>
<dbReference type="GO" id="GO:0017148">
    <property type="term" value="P:negative regulation of translation"/>
    <property type="evidence" value="ECO:0007669"/>
    <property type="project" value="TreeGrafter"/>
</dbReference>
<dbReference type="GO" id="GO:0003735">
    <property type="term" value="F:structural constituent of ribosome"/>
    <property type="evidence" value="ECO:0007669"/>
    <property type="project" value="InterPro"/>
</dbReference>
<organism evidence="5 6">
    <name type="scientific">Candidatus Woykebacteria bacterium GWA1_44_8</name>
    <dbReference type="NCBI Taxonomy" id="1802591"/>
    <lineage>
        <taxon>Bacteria</taxon>
        <taxon>Candidatus Woykeibacteriota</taxon>
    </lineage>
</organism>
<sequence>MIKVAEKAQPKKESETKQPERSWYLIDVKGQILGRIATKIATILMGKHKASWQPHQDLGDMVVVTNAAKVAVTGRKEEQKKYYRYSGYPGGLKTETLKSLRGRKPQDIIYHAVEGMLPRNRLGRAMIKKLFVYPGESHPHEAQKPIKLEDQRNA</sequence>
<dbReference type="PANTHER" id="PTHR11545">
    <property type="entry name" value="RIBOSOMAL PROTEIN L13"/>
    <property type="match status" value="1"/>
</dbReference>
<dbReference type="PIRSF" id="PIRSF002181">
    <property type="entry name" value="Ribosomal_L13"/>
    <property type="match status" value="1"/>
</dbReference>